<organism evidence="10 11">
    <name type="scientific">Hanseniaspora osmophila</name>
    <dbReference type="NCBI Taxonomy" id="56408"/>
    <lineage>
        <taxon>Eukaryota</taxon>
        <taxon>Fungi</taxon>
        <taxon>Dikarya</taxon>
        <taxon>Ascomycota</taxon>
        <taxon>Saccharomycotina</taxon>
        <taxon>Saccharomycetes</taxon>
        <taxon>Saccharomycodales</taxon>
        <taxon>Saccharomycodaceae</taxon>
        <taxon>Hanseniaspora</taxon>
    </lineage>
</organism>
<dbReference type="GO" id="GO:0018064">
    <property type="term" value="F:protein-L-histidine N-tele-methyltransferase activity"/>
    <property type="evidence" value="ECO:0007669"/>
    <property type="project" value="UniProtKB-EC"/>
</dbReference>
<dbReference type="EMBL" id="LPNM01000005">
    <property type="protein sequence ID" value="OEJ88456.1"/>
    <property type="molecule type" value="Genomic_DNA"/>
</dbReference>
<dbReference type="InterPro" id="IPR019410">
    <property type="entry name" value="Methyltransf_16"/>
</dbReference>
<comment type="caution">
    <text evidence="10">The sequence shown here is derived from an EMBL/GenBank/DDBJ whole genome shotgun (WGS) entry which is preliminary data.</text>
</comment>
<evidence type="ECO:0000256" key="1">
    <source>
        <dbReference type="ARBA" id="ARBA00004123"/>
    </source>
</evidence>
<evidence type="ECO:0000256" key="6">
    <source>
        <dbReference type="ARBA" id="ARBA00022679"/>
    </source>
</evidence>
<keyword evidence="7" id="KW-0949">S-adenosyl-L-methionine</keyword>
<proteinExistence type="inferred from homology"/>
<evidence type="ECO:0000313" key="10">
    <source>
        <dbReference type="EMBL" id="OEJ88456.1"/>
    </source>
</evidence>
<dbReference type="EC" id="2.1.1.85" evidence="3"/>
<evidence type="ECO:0000256" key="4">
    <source>
        <dbReference type="ARBA" id="ARBA00022490"/>
    </source>
</evidence>
<dbReference type="STRING" id="56408.A0A1E5RNK1"/>
<sequence>MVVMSCRAKHVTTSSIKETDKIHKFTLIVLNGPNMSFKFDFQDDDIDAEIDQQQISNHSDNVVASAANPLDEIESTIVQTGTIIAPEQVDLQALLASLKDVRFTFDIFQTPIEQVTLYRREVFDVKHQLMQEENSFSSAELEILMGDTNEDLKQFIYEGGLKSWECSIDLVDYLTSQNVQAAIPETVVEIGCGTSLPSEHLFVEYLKKFCTPNLEASCAPGLKLVLTDYNKSVLRLVTVPNLVIAWAKTVYGSHWSDESVWGAELQSGFPTQEDELTLTQELIDNFNTFCSIYKIEICLVSGSWCRSFQNILHSLLTKHGENDDSTLVISSETIYQPQTLPVITETLIDLQNSFRQLPNGKQAILVAAKDIYFGVGGSIIDFTNYLDQKQSQYEVIKVKAGLKRSIVIMK</sequence>
<evidence type="ECO:0000256" key="2">
    <source>
        <dbReference type="ARBA" id="ARBA00004496"/>
    </source>
</evidence>
<dbReference type="GO" id="GO:0005737">
    <property type="term" value="C:cytoplasm"/>
    <property type="evidence" value="ECO:0007669"/>
    <property type="project" value="UniProtKB-SubCell"/>
</dbReference>
<evidence type="ECO:0000256" key="7">
    <source>
        <dbReference type="ARBA" id="ARBA00022691"/>
    </source>
</evidence>
<keyword evidence="4" id="KW-0963">Cytoplasm</keyword>
<evidence type="ECO:0000256" key="8">
    <source>
        <dbReference type="ARBA" id="ARBA00023242"/>
    </source>
</evidence>
<dbReference type="GO" id="GO:0032259">
    <property type="term" value="P:methylation"/>
    <property type="evidence" value="ECO:0007669"/>
    <property type="project" value="UniProtKB-KW"/>
</dbReference>
<evidence type="ECO:0000256" key="9">
    <source>
        <dbReference type="ARBA" id="ARBA00038126"/>
    </source>
</evidence>
<comment type="similarity">
    <text evidence="9">Belongs to the methyltransferase superfamily. METTL18 family.</text>
</comment>
<dbReference type="GO" id="GO:0005634">
    <property type="term" value="C:nucleus"/>
    <property type="evidence" value="ECO:0007669"/>
    <property type="project" value="UniProtKB-SubCell"/>
</dbReference>
<reference evidence="11" key="1">
    <citation type="journal article" date="2016" name="Genome Announc.">
        <title>Genome sequences of three species of Hanseniaspora isolated from spontaneous wine fermentations.</title>
        <authorList>
            <person name="Sternes P.R."/>
            <person name="Lee D."/>
            <person name="Kutyna D.R."/>
            <person name="Borneman A.R."/>
        </authorList>
    </citation>
    <scope>NUCLEOTIDE SEQUENCE [LARGE SCALE GENOMIC DNA]</scope>
    <source>
        <strain evidence="11">AWRI3579</strain>
    </source>
</reference>
<dbReference type="AlphaFoldDB" id="A0A1E5RNK1"/>
<keyword evidence="5 10" id="KW-0489">Methyltransferase</keyword>
<accession>A0A1E5RNK1</accession>
<dbReference type="PANTHER" id="PTHR14614">
    <property type="entry name" value="HEPATOCELLULAR CARCINOMA-ASSOCIATED ANTIGEN"/>
    <property type="match status" value="1"/>
</dbReference>
<keyword evidence="8" id="KW-0539">Nucleus</keyword>
<name>A0A1E5RNK1_9ASCO</name>
<comment type="subcellular location">
    <subcellularLocation>
        <location evidence="2">Cytoplasm</location>
    </subcellularLocation>
    <subcellularLocation>
        <location evidence="1">Nucleus</location>
    </subcellularLocation>
</comment>
<dbReference type="FunCoup" id="A0A1E5RNK1">
    <property type="interactions" value="1588"/>
</dbReference>
<evidence type="ECO:0000256" key="3">
    <source>
        <dbReference type="ARBA" id="ARBA00012533"/>
    </source>
</evidence>
<gene>
    <name evidence="10" type="ORF">AWRI3579_g825</name>
</gene>
<keyword evidence="6 10" id="KW-0808">Transferase</keyword>
<dbReference type="Proteomes" id="UP000095728">
    <property type="component" value="Unassembled WGS sequence"/>
</dbReference>
<evidence type="ECO:0000313" key="11">
    <source>
        <dbReference type="Proteomes" id="UP000095728"/>
    </source>
</evidence>
<dbReference type="InterPro" id="IPR029063">
    <property type="entry name" value="SAM-dependent_MTases_sf"/>
</dbReference>
<keyword evidence="11" id="KW-1185">Reference proteome</keyword>
<dbReference type="InParanoid" id="A0A1E5RNK1"/>
<dbReference type="Gene3D" id="3.40.50.150">
    <property type="entry name" value="Vaccinia Virus protein VP39"/>
    <property type="match status" value="1"/>
</dbReference>
<dbReference type="OrthoDB" id="1723750at2759"/>
<evidence type="ECO:0000256" key="5">
    <source>
        <dbReference type="ARBA" id="ARBA00022603"/>
    </source>
</evidence>
<dbReference type="PANTHER" id="PTHR14614:SF39">
    <property type="entry name" value="HISTIDINE PROTEIN METHYLTRANSFERASE 1 HOMOLOG"/>
    <property type="match status" value="1"/>
</dbReference>
<protein>
    <recommendedName>
        <fullName evidence="3">protein-histidine N-methyltransferase</fullName>
        <ecNumber evidence="3">2.1.1.85</ecNumber>
    </recommendedName>
</protein>